<dbReference type="EMBL" id="QPMH01000008">
    <property type="protein sequence ID" value="RDD61936.1"/>
    <property type="molecule type" value="Genomic_DNA"/>
</dbReference>
<proteinExistence type="predicted"/>
<accession>A0A369TGA4</accession>
<dbReference type="InterPro" id="IPR011992">
    <property type="entry name" value="EF-hand-dom_pair"/>
</dbReference>
<evidence type="ECO:0000313" key="3">
    <source>
        <dbReference type="EMBL" id="RDD61936.1"/>
    </source>
</evidence>
<dbReference type="InterPro" id="IPR018247">
    <property type="entry name" value="EF_Hand_1_Ca_BS"/>
</dbReference>
<gene>
    <name evidence="3" type="ORF">DRB17_10650</name>
</gene>
<feature type="domain" description="EF-hand" evidence="2">
    <location>
        <begin position="47"/>
        <end position="63"/>
    </location>
</feature>
<dbReference type="AlphaFoldDB" id="A0A369TGA4"/>
<reference evidence="3 4" key="1">
    <citation type="submission" date="2018-07" db="EMBL/GenBank/DDBJ databases">
        <title>Venubactetium sediminum gen. nov., sp. nov., isolated from a marine solar saltern.</title>
        <authorList>
            <person name="Wang S."/>
        </authorList>
    </citation>
    <scope>NUCLEOTIDE SEQUENCE [LARGE SCALE GENOMIC DNA]</scope>
    <source>
        <strain evidence="3 4">WD2A32</strain>
    </source>
</reference>
<keyword evidence="4" id="KW-1185">Reference proteome</keyword>
<evidence type="ECO:0000313" key="4">
    <source>
        <dbReference type="Proteomes" id="UP000253941"/>
    </source>
</evidence>
<dbReference type="PROSITE" id="PS00018">
    <property type="entry name" value="EF_HAND_1"/>
    <property type="match status" value="1"/>
</dbReference>
<sequence>MSRPRALAGKEDTMFRTVSIAAASALAMVAGLAATNAAVAAEMEKPSFETADENGDGKISFEEAKAQGYDKYQFIAQDVNQDGMLTKEDWRYISRRSNFVLAGVE</sequence>
<name>A0A369TGA4_9PROT</name>
<dbReference type="Proteomes" id="UP000253941">
    <property type="component" value="Unassembled WGS sequence"/>
</dbReference>
<feature type="signal peptide" evidence="1">
    <location>
        <begin position="1"/>
        <end position="40"/>
    </location>
</feature>
<dbReference type="Pfam" id="PF13202">
    <property type="entry name" value="EF-hand_5"/>
    <property type="match status" value="2"/>
</dbReference>
<protein>
    <recommendedName>
        <fullName evidence="2">EF-hand domain-containing protein</fullName>
    </recommendedName>
</protein>
<dbReference type="InterPro" id="IPR002048">
    <property type="entry name" value="EF_hand_dom"/>
</dbReference>
<comment type="caution">
    <text evidence="3">The sequence shown here is derived from an EMBL/GenBank/DDBJ whole genome shotgun (WGS) entry which is preliminary data.</text>
</comment>
<dbReference type="Gene3D" id="1.10.238.10">
    <property type="entry name" value="EF-hand"/>
    <property type="match status" value="1"/>
</dbReference>
<evidence type="ECO:0000256" key="1">
    <source>
        <dbReference type="SAM" id="SignalP"/>
    </source>
</evidence>
<feature type="domain" description="EF-hand" evidence="2">
    <location>
        <begin position="74"/>
        <end position="91"/>
    </location>
</feature>
<dbReference type="GO" id="GO:0005509">
    <property type="term" value="F:calcium ion binding"/>
    <property type="evidence" value="ECO:0007669"/>
    <property type="project" value="InterPro"/>
</dbReference>
<keyword evidence="1" id="KW-0732">Signal</keyword>
<evidence type="ECO:0000259" key="2">
    <source>
        <dbReference type="Pfam" id="PF13202"/>
    </source>
</evidence>
<feature type="chain" id="PRO_5016653653" description="EF-hand domain-containing protein" evidence="1">
    <location>
        <begin position="41"/>
        <end position="105"/>
    </location>
</feature>
<dbReference type="SUPFAM" id="SSF47473">
    <property type="entry name" value="EF-hand"/>
    <property type="match status" value="1"/>
</dbReference>
<organism evidence="3 4">
    <name type="scientific">Ferruginivarius sediminum</name>
    <dbReference type="NCBI Taxonomy" id="2661937"/>
    <lineage>
        <taxon>Bacteria</taxon>
        <taxon>Pseudomonadati</taxon>
        <taxon>Pseudomonadota</taxon>
        <taxon>Alphaproteobacteria</taxon>
        <taxon>Rhodospirillales</taxon>
        <taxon>Rhodospirillaceae</taxon>
        <taxon>Ferruginivarius</taxon>
    </lineage>
</organism>